<evidence type="ECO:0000313" key="1">
    <source>
        <dbReference type="EMBL" id="XCI67301.1"/>
    </source>
</evidence>
<proteinExistence type="predicted"/>
<accession>A0AAU8HXY9</accession>
<reference evidence="1" key="1">
    <citation type="journal article" date="2024" name="bioRxiv">
        <title>The salivary virome during childhood dental caries.</title>
        <authorList>
            <person name="Tang J."/>
            <person name="Baker J.L."/>
        </authorList>
    </citation>
    <scope>NUCLEOTIDE SEQUENCE</scope>
    <source>
        <strain evidence="1">38_unbinned_79</strain>
    </source>
</reference>
<dbReference type="EMBL" id="PP870178">
    <property type="protein sequence ID" value="XCI67301.1"/>
    <property type="molecule type" value="Genomic_DNA"/>
</dbReference>
<name>A0AAU8HXY9_9CAUD</name>
<protein>
    <submittedName>
        <fullName evidence="1">Uncharacterized protein</fullName>
    </submittedName>
</protein>
<sequence>MYKLTVISARLYNSSNLSVSSKPNSRYSG</sequence>
<organism evidence="1">
    <name type="scientific">Jarrellvirus sp</name>
    <dbReference type="NCBI Taxonomy" id="2960496"/>
    <lineage>
        <taxon>Viruses</taxon>
        <taxon>Duplodnaviria</taxon>
        <taxon>Heunggongvirae</taxon>
        <taxon>Uroviricota</taxon>
        <taxon>Caudoviricetes</taxon>
        <taxon>Jarrellvirus</taxon>
    </lineage>
</organism>